<dbReference type="GO" id="GO:0004366">
    <property type="term" value="F:glycerol-3-phosphate O-acyltransferase activity"/>
    <property type="evidence" value="ECO:0007669"/>
    <property type="project" value="TreeGrafter"/>
</dbReference>
<feature type="region of interest" description="Disordered" evidence="14">
    <location>
        <begin position="849"/>
        <end position="878"/>
    </location>
</feature>
<evidence type="ECO:0000256" key="2">
    <source>
        <dbReference type="ARBA" id="ARBA00005189"/>
    </source>
</evidence>
<evidence type="ECO:0000256" key="11">
    <source>
        <dbReference type="ARBA" id="ARBA00023264"/>
    </source>
</evidence>
<keyword evidence="12" id="KW-0012">Acyltransferase</keyword>
<feature type="region of interest" description="Disordered" evidence="14">
    <location>
        <begin position="360"/>
        <end position="389"/>
    </location>
</feature>
<dbReference type="GO" id="GO:0008654">
    <property type="term" value="P:phospholipid biosynthetic process"/>
    <property type="evidence" value="ECO:0007669"/>
    <property type="project" value="UniProtKB-KW"/>
</dbReference>
<evidence type="ECO:0000313" key="19">
    <source>
        <dbReference type="Proteomes" id="UP000659654"/>
    </source>
</evidence>
<feature type="region of interest" description="Disordered" evidence="14">
    <location>
        <begin position="984"/>
        <end position="1005"/>
    </location>
</feature>
<dbReference type="GO" id="GO:0005783">
    <property type="term" value="C:endoplasmic reticulum"/>
    <property type="evidence" value="ECO:0007669"/>
    <property type="project" value="TreeGrafter"/>
</dbReference>
<evidence type="ECO:0000256" key="9">
    <source>
        <dbReference type="ARBA" id="ARBA00023136"/>
    </source>
</evidence>
<feature type="region of interest" description="Disordered" evidence="14">
    <location>
        <begin position="422"/>
        <end position="457"/>
    </location>
</feature>
<dbReference type="InterPro" id="IPR002123">
    <property type="entry name" value="Plipid/glycerol_acylTrfase"/>
</dbReference>
<keyword evidence="16" id="KW-0732">Signal</keyword>
<evidence type="ECO:0000256" key="5">
    <source>
        <dbReference type="ARBA" id="ARBA00022679"/>
    </source>
</evidence>
<evidence type="ECO:0000256" key="1">
    <source>
        <dbReference type="ARBA" id="ARBA00004370"/>
    </source>
</evidence>
<keyword evidence="7 15" id="KW-1133">Transmembrane helix</keyword>
<evidence type="ECO:0000256" key="14">
    <source>
        <dbReference type="SAM" id="MobiDB-lite"/>
    </source>
</evidence>
<dbReference type="EMBL" id="CAJFDI010000006">
    <property type="protein sequence ID" value="CAD5234127.1"/>
    <property type="molecule type" value="Genomic_DNA"/>
</dbReference>
<feature type="signal peptide" evidence="16">
    <location>
        <begin position="1"/>
        <end position="21"/>
    </location>
</feature>
<dbReference type="EMBL" id="CAJFCV020000006">
    <property type="protein sequence ID" value="CAG9129708.1"/>
    <property type="molecule type" value="Genomic_DNA"/>
</dbReference>
<dbReference type="SUPFAM" id="SSF69593">
    <property type="entry name" value="Glycerol-3-phosphate (1)-acyltransferase"/>
    <property type="match status" value="1"/>
</dbReference>
<comment type="caution">
    <text evidence="18">The sequence shown here is derived from an EMBL/GenBank/DDBJ whole genome shotgun (WGS) entry which is preliminary data.</text>
</comment>
<proteinExistence type="inferred from homology"/>
<evidence type="ECO:0000256" key="3">
    <source>
        <dbReference type="ARBA" id="ARBA00008655"/>
    </source>
</evidence>
<evidence type="ECO:0000256" key="13">
    <source>
        <dbReference type="ARBA" id="ARBA00025707"/>
    </source>
</evidence>
<evidence type="ECO:0000256" key="4">
    <source>
        <dbReference type="ARBA" id="ARBA00022516"/>
    </source>
</evidence>
<dbReference type="Proteomes" id="UP000659654">
    <property type="component" value="Unassembled WGS sequence"/>
</dbReference>
<evidence type="ECO:0000256" key="10">
    <source>
        <dbReference type="ARBA" id="ARBA00023209"/>
    </source>
</evidence>
<dbReference type="CDD" id="cd07991">
    <property type="entry name" value="LPLAT_LPCAT1-like"/>
    <property type="match status" value="1"/>
</dbReference>
<dbReference type="GO" id="GO:0019432">
    <property type="term" value="P:triglyceride biosynthetic process"/>
    <property type="evidence" value="ECO:0007669"/>
    <property type="project" value="TreeGrafter"/>
</dbReference>
<feature type="compositionally biased region" description="Polar residues" evidence="14">
    <location>
        <begin position="371"/>
        <end position="384"/>
    </location>
</feature>
<evidence type="ECO:0000256" key="6">
    <source>
        <dbReference type="ARBA" id="ARBA00022692"/>
    </source>
</evidence>
<dbReference type="Pfam" id="PF01553">
    <property type="entry name" value="Acyltransferase"/>
    <property type="match status" value="1"/>
</dbReference>
<dbReference type="Proteomes" id="UP000582659">
    <property type="component" value="Unassembled WGS sequence"/>
</dbReference>
<keyword evidence="4" id="KW-0444">Lipid biosynthesis</keyword>
<keyword evidence="19" id="KW-1185">Reference proteome</keyword>
<dbReference type="InterPro" id="IPR045252">
    <property type="entry name" value="LPCAT1-like"/>
</dbReference>
<keyword evidence="5" id="KW-0808">Transferase</keyword>
<evidence type="ECO:0000256" key="15">
    <source>
        <dbReference type="SAM" id="Phobius"/>
    </source>
</evidence>
<dbReference type="SMR" id="A0A7I8X001"/>
<comment type="similarity">
    <text evidence="3">Belongs to the 1-acyl-sn-glycerol-3-phosphate acyltransferase family.</text>
</comment>
<sequence length="1645" mass="184073">MITSNLLCSFVLVTLFHFSESCSSALRLAQLRSNQLVGQEDESEITSRATRMSLPNANNFMQNGDAPVTNVNGNALSDPKDQSTLNCTSFGMECAWKTSDNSSLPWYQSELPIEAVVLQVATGTSIPPNGSYAIALTEDPLDPKARAVLESSVIPCQEGPGHLLLNYWSSSLVRVNFCTMILGDNSFYFCTTMLSESEPGPVYLSIPDHNGRPFKMYIIADNFVHNSPDYSGGFVIVDDISYIGTSCSDSPQLLQTSSTTNAQITLPSAILLPTTPNAGINFQPPGNTGHSTVYQASSPEGATGLQEEILSSSGSYSNDENTLYPTMNLEEVTTTLEEDLTTVTSEETTNFVITISESTTISTEPPIVESQEGNSQSTSDQVETGTLEDEGASDIAETDEEISTFSPSLIFILPWDVTSKRPKAKETNEQPDNPGVPLSTPQAVETEKEPFTQNYPFFTGRATDQTEEEEIDGNDVTPSMGGEELFTKRVPMVPFYQRLFNGSSIEKSVISSSEAFQLATSTPYWYQFTPPVPFRPTNPINNLPNDESLLSMTSSTNIMVNPYFTSTPAAIFSQQPQPPSVPFTRPQFPFSQQETTDLALLDVGYSMVDRVTLFLYLLLFLTFCSAENPKIQIIPKCDYDKVLVQIVFAKEYQPDGQFFDWIIVGETGKSECRRKGNGELKYVVELSVVADTCGTKLTTNGIFQNSIRIAQFPGLILQDDSNFTFRCVLGLPEVEEFKLPQVNPTFDVKKNLITDGNPPPAIPTDPVRPSIFDPISNPSENHNSLFNNNPPVNTNPSVDVEVDDSRQAKMAKASNNLLGILLVAFVILIVAVFILILYICLTQYQRKKQSDGGRLNMDTATPTTASPGVTNQDEDGPWWSAKSSGHANYLLGPNFRQNKVFESNKRIPAPRPEPSHPRVSSTYAEDETERAVDVLGLPGHRPNEVFSEAFRRNGNNSAATSQVDETDTLRTPQSYAEWREKVLRGKTGNKSQETIDRKRDEDENELAEGCLTPVRSITEIYRSAETRLQKLMANQGGDNRSESSIEGEYSIPIQQMPMDKKSADLLGHSVDQIRGFGARKLTEQEISRWRQLITTDTQLQTHVMNAKSLEDLRAISELADYRLFFTRTKWTQIMDCVYDTLKEPDKATINRTLRKKSAADHDGERPKPVYHRTLNHCKLARSPPIRLLMLHCGLLSAYLWSEFIIFASTTLVILFGYSWGSLPHRYLNAVRKIQDAFYNVYPQELWETDPWEDMIDTASLSGILKRVESRFSDFEIVKENPKDIFDVQMDLTTSGIQAILQDDVSDMFTLNPEFKKYEFTKEMWNHLTNKPHLQVLYIGSIAFRIGIIFPVRLALYLTSFLYVSICCILAFLVNLSSQQKTSIAVTYCRLYTAGTGLVARYHNVQHRPARPGVAVSNHLSPNDIQIICADVPSDRDHLYIVTGQKHTGIIWAIERLVERLCPSMWLERTNPEERLKFQQEVLRVARSSGPVLIFPEGYCTNNTKVLQFRKAVFGENVQVHPIAIKQDARFGESFWCENNFVFYLLRLLTSWATVYDVTYLPAQTRASGETAEEFAARIQRLIAEAIDVPASPYDGGVYYKKHMREKYKVLVQERCAHELAANSLSSSPEPYLSSGCDERYGVDIK</sequence>
<comment type="subcellular location">
    <subcellularLocation>
        <location evidence="1">Membrane</location>
    </subcellularLocation>
</comment>
<dbReference type="GO" id="GO:0016020">
    <property type="term" value="C:membrane"/>
    <property type="evidence" value="ECO:0007669"/>
    <property type="project" value="UniProtKB-SubCell"/>
</dbReference>
<organism evidence="18 19">
    <name type="scientific">Bursaphelenchus xylophilus</name>
    <name type="common">Pinewood nematode worm</name>
    <name type="synonym">Aphelenchoides xylophilus</name>
    <dbReference type="NCBI Taxonomy" id="6326"/>
    <lineage>
        <taxon>Eukaryota</taxon>
        <taxon>Metazoa</taxon>
        <taxon>Ecdysozoa</taxon>
        <taxon>Nematoda</taxon>
        <taxon>Chromadorea</taxon>
        <taxon>Rhabditida</taxon>
        <taxon>Tylenchina</taxon>
        <taxon>Tylenchomorpha</taxon>
        <taxon>Aphelenchoidea</taxon>
        <taxon>Aphelenchoididae</taxon>
        <taxon>Bursaphelenchus</taxon>
    </lineage>
</organism>
<dbReference type="OrthoDB" id="5810112at2759"/>
<evidence type="ECO:0000256" key="12">
    <source>
        <dbReference type="ARBA" id="ARBA00023315"/>
    </source>
</evidence>
<reference evidence="18" key="1">
    <citation type="submission" date="2020-09" db="EMBL/GenBank/DDBJ databases">
        <authorList>
            <person name="Kikuchi T."/>
        </authorList>
    </citation>
    <scope>NUCLEOTIDE SEQUENCE</scope>
    <source>
        <strain evidence="18">Ka4C1</strain>
    </source>
</reference>
<keyword evidence="6 15" id="KW-0812">Transmembrane</keyword>
<feature type="transmembrane region" description="Helical" evidence="15">
    <location>
        <begin position="816"/>
        <end position="839"/>
    </location>
</feature>
<comment type="pathway">
    <text evidence="2">Lipid metabolism.</text>
</comment>
<feature type="compositionally biased region" description="Polar residues" evidence="14">
    <location>
        <begin position="858"/>
        <end position="871"/>
    </location>
</feature>
<keyword evidence="9 15" id="KW-0472">Membrane</keyword>
<feature type="region of interest" description="Disordered" evidence="14">
    <location>
        <begin position="905"/>
        <end position="927"/>
    </location>
</feature>
<dbReference type="PANTHER" id="PTHR23063:SF6">
    <property type="entry name" value="PHOSPHOLIPID_GLYCEROL ACYLTRANSFERASE DOMAIN-CONTAINING PROTEIN"/>
    <property type="match status" value="1"/>
</dbReference>
<keyword evidence="11" id="KW-1208">Phospholipid metabolism</keyword>
<feature type="domain" description="Phospholipid/glycerol acyltransferase" evidence="17">
    <location>
        <begin position="1412"/>
        <end position="1527"/>
    </location>
</feature>
<feature type="transmembrane region" description="Helical" evidence="15">
    <location>
        <begin position="1197"/>
        <end position="1217"/>
    </location>
</feature>
<feature type="chain" id="PRO_5035384908" evidence="16">
    <location>
        <begin position="22"/>
        <end position="1645"/>
    </location>
</feature>
<evidence type="ECO:0000256" key="16">
    <source>
        <dbReference type="SAM" id="SignalP"/>
    </source>
</evidence>
<evidence type="ECO:0000256" key="8">
    <source>
        <dbReference type="ARBA" id="ARBA00023098"/>
    </source>
</evidence>
<comment type="pathway">
    <text evidence="13">Phospholipid metabolism.</text>
</comment>
<protein>
    <submittedName>
        <fullName evidence="18">(pine wood nematode) hypothetical protein</fullName>
    </submittedName>
</protein>
<evidence type="ECO:0000313" key="18">
    <source>
        <dbReference type="EMBL" id="CAD5234127.1"/>
    </source>
</evidence>
<accession>A0A7I8X001</accession>
<gene>
    <name evidence="18" type="ORF">BXYJ_LOCUS14218</name>
</gene>
<feature type="transmembrane region" description="Helical" evidence="15">
    <location>
        <begin position="1353"/>
        <end position="1373"/>
    </location>
</feature>
<evidence type="ECO:0000259" key="17">
    <source>
        <dbReference type="SMART" id="SM00563"/>
    </source>
</evidence>
<keyword evidence="10" id="KW-0594">Phospholipid biosynthesis</keyword>
<dbReference type="SMART" id="SM00563">
    <property type="entry name" value="PlsC"/>
    <property type="match status" value="1"/>
</dbReference>
<evidence type="ECO:0000256" key="7">
    <source>
        <dbReference type="ARBA" id="ARBA00022989"/>
    </source>
</evidence>
<name>A0A7I8X001_BURXY</name>
<dbReference type="PANTHER" id="PTHR23063">
    <property type="entry name" value="PHOSPHOLIPID ACYLTRANSFERASE"/>
    <property type="match status" value="1"/>
</dbReference>
<keyword evidence="8" id="KW-0443">Lipid metabolism</keyword>